<organism evidence="9 10">
    <name type="scientific">Candidatus Shapirobacteria bacterium CG03_land_8_20_14_0_80_39_12</name>
    <dbReference type="NCBI Taxonomy" id="1974879"/>
    <lineage>
        <taxon>Bacteria</taxon>
        <taxon>Candidatus Shapironibacteriota</taxon>
    </lineage>
</organism>
<dbReference type="Gene3D" id="4.10.910.10">
    <property type="entry name" value="30s ribosomal protein s13, domain 2"/>
    <property type="match status" value="1"/>
</dbReference>
<name>A0A2M7BEL2_9BACT</name>
<comment type="function">
    <text evidence="7">Located at the top of the head of the 30S subunit, it contacts several helices of the 16S rRNA. In the 70S ribosome it contacts the 23S rRNA (bridge B1a) and protein L5 of the 50S subunit (bridge B1b), connecting the 2 subunits; these bridges are implicated in subunit movement. Contacts the tRNAs in the A and P-sites.</text>
</comment>
<evidence type="ECO:0000256" key="7">
    <source>
        <dbReference type="HAMAP-Rule" id="MF_01315"/>
    </source>
</evidence>
<dbReference type="HAMAP" id="MF_01315">
    <property type="entry name" value="Ribosomal_uS13"/>
    <property type="match status" value="1"/>
</dbReference>
<keyword evidence="2 7" id="KW-0699">rRNA-binding</keyword>
<protein>
    <recommendedName>
        <fullName evidence="6 7">Small ribosomal subunit protein uS13</fullName>
    </recommendedName>
</protein>
<gene>
    <name evidence="7" type="primary">rpsM</name>
    <name evidence="9" type="ORF">COS54_00910</name>
</gene>
<evidence type="ECO:0000256" key="3">
    <source>
        <dbReference type="ARBA" id="ARBA00022884"/>
    </source>
</evidence>
<keyword evidence="5 7" id="KW-0687">Ribonucleoprotein</keyword>
<dbReference type="EMBL" id="PEVC01000019">
    <property type="protein sequence ID" value="PIV01543.1"/>
    <property type="molecule type" value="Genomic_DNA"/>
</dbReference>
<accession>A0A2M7BEL2</accession>
<dbReference type="Proteomes" id="UP000229631">
    <property type="component" value="Unassembled WGS sequence"/>
</dbReference>
<keyword evidence="7" id="KW-0820">tRNA-binding</keyword>
<dbReference type="PROSITE" id="PS00646">
    <property type="entry name" value="RIBOSOMAL_S13_1"/>
    <property type="match status" value="1"/>
</dbReference>
<comment type="caution">
    <text evidence="9">The sequence shown here is derived from an EMBL/GenBank/DDBJ whole genome shotgun (WGS) entry which is preliminary data.</text>
</comment>
<evidence type="ECO:0000256" key="5">
    <source>
        <dbReference type="ARBA" id="ARBA00023274"/>
    </source>
</evidence>
<dbReference type="InterPro" id="IPR010979">
    <property type="entry name" value="Ribosomal_uS13-like_H2TH"/>
</dbReference>
<proteinExistence type="inferred from homology"/>
<dbReference type="InterPro" id="IPR019980">
    <property type="entry name" value="Ribosomal_uS13_bac-type"/>
</dbReference>
<comment type="similarity">
    <text evidence="1 7 8">Belongs to the universal ribosomal protein uS13 family.</text>
</comment>
<reference evidence="10" key="1">
    <citation type="submission" date="2017-09" db="EMBL/GenBank/DDBJ databases">
        <title>Depth-based differentiation of microbial function through sediment-hosted aquifers and enrichment of novel symbionts in the deep terrestrial subsurface.</title>
        <authorList>
            <person name="Probst A.J."/>
            <person name="Ladd B."/>
            <person name="Jarett J.K."/>
            <person name="Geller-Mcgrath D.E."/>
            <person name="Sieber C.M.K."/>
            <person name="Emerson J.B."/>
            <person name="Anantharaman K."/>
            <person name="Thomas B.C."/>
            <person name="Malmstrom R."/>
            <person name="Stieglmeier M."/>
            <person name="Klingl A."/>
            <person name="Woyke T."/>
            <person name="Ryan C.M."/>
            <person name="Banfield J.F."/>
        </authorList>
    </citation>
    <scope>NUCLEOTIDE SEQUENCE [LARGE SCALE GENOMIC DNA]</scope>
</reference>
<dbReference type="SUPFAM" id="SSF46946">
    <property type="entry name" value="S13-like H2TH domain"/>
    <property type="match status" value="1"/>
</dbReference>
<dbReference type="InterPro" id="IPR027437">
    <property type="entry name" value="Rbsml_uS13_C"/>
</dbReference>
<dbReference type="PANTHER" id="PTHR10871:SF1">
    <property type="entry name" value="SMALL RIBOSOMAL SUBUNIT PROTEIN US13M"/>
    <property type="match status" value="1"/>
</dbReference>
<evidence type="ECO:0000256" key="2">
    <source>
        <dbReference type="ARBA" id="ARBA00022730"/>
    </source>
</evidence>
<dbReference type="PIRSF" id="PIRSF002134">
    <property type="entry name" value="Ribosomal_S13"/>
    <property type="match status" value="1"/>
</dbReference>
<dbReference type="PROSITE" id="PS50159">
    <property type="entry name" value="RIBOSOMAL_S13_2"/>
    <property type="match status" value="1"/>
</dbReference>
<dbReference type="GO" id="GO:0015935">
    <property type="term" value="C:small ribosomal subunit"/>
    <property type="evidence" value="ECO:0007669"/>
    <property type="project" value="TreeGrafter"/>
</dbReference>
<sequence>MPRIAGVDLSDEKRIDVALTALYGVGRQNVKKLLQSAKIESGKKVKDLTEEEVSRLQKVVEANFKIEGDLRKEIQENIKRLKQIGCYRGKRHVANLPVRGQRTRSNARTKRGKRVTIGALKKEELAKKTEAVAAKVPAQKI</sequence>
<keyword evidence="4 7" id="KW-0689">Ribosomal protein</keyword>
<dbReference type="Gene3D" id="1.10.8.50">
    <property type="match status" value="1"/>
</dbReference>
<dbReference type="FunFam" id="1.10.8.50:FF:000001">
    <property type="entry name" value="30S ribosomal protein S13"/>
    <property type="match status" value="1"/>
</dbReference>
<dbReference type="PANTHER" id="PTHR10871">
    <property type="entry name" value="30S RIBOSOMAL PROTEIN S13/40S RIBOSOMAL PROTEIN S18"/>
    <property type="match status" value="1"/>
</dbReference>
<dbReference type="Pfam" id="PF00416">
    <property type="entry name" value="Ribosomal_S13"/>
    <property type="match status" value="1"/>
</dbReference>
<dbReference type="AlphaFoldDB" id="A0A2M7BEL2"/>
<keyword evidence="3 7" id="KW-0694">RNA-binding</keyword>
<evidence type="ECO:0000256" key="4">
    <source>
        <dbReference type="ARBA" id="ARBA00022980"/>
    </source>
</evidence>
<dbReference type="GO" id="GO:0000049">
    <property type="term" value="F:tRNA binding"/>
    <property type="evidence" value="ECO:0007669"/>
    <property type="project" value="UniProtKB-UniRule"/>
</dbReference>
<evidence type="ECO:0000256" key="1">
    <source>
        <dbReference type="ARBA" id="ARBA00008080"/>
    </source>
</evidence>
<evidence type="ECO:0000313" key="9">
    <source>
        <dbReference type="EMBL" id="PIV01543.1"/>
    </source>
</evidence>
<dbReference type="GO" id="GO:0003735">
    <property type="term" value="F:structural constituent of ribosome"/>
    <property type="evidence" value="ECO:0007669"/>
    <property type="project" value="InterPro"/>
</dbReference>
<evidence type="ECO:0000256" key="6">
    <source>
        <dbReference type="ARBA" id="ARBA00035166"/>
    </source>
</evidence>
<comment type="subunit">
    <text evidence="7">Part of the 30S ribosomal subunit. Forms a loose heterodimer with protein S19. Forms two bridges to the 50S subunit in the 70S ribosome.</text>
</comment>
<dbReference type="NCBIfam" id="TIGR03631">
    <property type="entry name" value="uS13_bact"/>
    <property type="match status" value="1"/>
</dbReference>
<evidence type="ECO:0000313" key="10">
    <source>
        <dbReference type="Proteomes" id="UP000229631"/>
    </source>
</evidence>
<dbReference type="InterPro" id="IPR018269">
    <property type="entry name" value="Ribosomal_uS13_CS"/>
</dbReference>
<dbReference type="GO" id="GO:0006412">
    <property type="term" value="P:translation"/>
    <property type="evidence" value="ECO:0007669"/>
    <property type="project" value="UniProtKB-UniRule"/>
</dbReference>
<evidence type="ECO:0000256" key="8">
    <source>
        <dbReference type="RuleBase" id="RU003830"/>
    </source>
</evidence>
<dbReference type="InterPro" id="IPR001892">
    <property type="entry name" value="Ribosomal_uS13"/>
</dbReference>
<dbReference type="GO" id="GO:0005829">
    <property type="term" value="C:cytosol"/>
    <property type="evidence" value="ECO:0007669"/>
    <property type="project" value="TreeGrafter"/>
</dbReference>
<dbReference type="GO" id="GO:0019843">
    <property type="term" value="F:rRNA binding"/>
    <property type="evidence" value="ECO:0007669"/>
    <property type="project" value="UniProtKB-UniRule"/>
</dbReference>